<dbReference type="PANTHER" id="PTHR30055">
    <property type="entry name" value="HTH-TYPE TRANSCRIPTIONAL REGULATOR RUTR"/>
    <property type="match status" value="1"/>
</dbReference>
<keyword evidence="1" id="KW-0805">Transcription regulation</keyword>
<dbReference type="Proteomes" id="UP000321039">
    <property type="component" value="Unassembled WGS sequence"/>
</dbReference>
<dbReference type="GO" id="GO:0003700">
    <property type="term" value="F:DNA-binding transcription factor activity"/>
    <property type="evidence" value="ECO:0007669"/>
    <property type="project" value="TreeGrafter"/>
</dbReference>
<dbReference type="InterPro" id="IPR023772">
    <property type="entry name" value="DNA-bd_HTH_TetR-type_CS"/>
</dbReference>
<evidence type="ECO:0000256" key="4">
    <source>
        <dbReference type="PROSITE-ProRule" id="PRU00335"/>
    </source>
</evidence>
<dbReference type="Gene3D" id="1.10.357.10">
    <property type="entry name" value="Tetracycline Repressor, domain 2"/>
    <property type="match status" value="1"/>
</dbReference>
<dbReference type="RefSeq" id="WP_148066372.1">
    <property type="nucleotide sequence ID" value="NZ_VRZA01000001.1"/>
</dbReference>
<dbReference type="PRINTS" id="PR00455">
    <property type="entry name" value="HTHTETR"/>
</dbReference>
<evidence type="ECO:0000256" key="2">
    <source>
        <dbReference type="ARBA" id="ARBA00023125"/>
    </source>
</evidence>
<name>A0A5C9A7U4_9GAMM</name>
<dbReference type="SUPFAM" id="SSF48498">
    <property type="entry name" value="Tetracyclin repressor-like, C-terminal domain"/>
    <property type="match status" value="1"/>
</dbReference>
<evidence type="ECO:0000256" key="1">
    <source>
        <dbReference type="ARBA" id="ARBA00023015"/>
    </source>
</evidence>
<protein>
    <submittedName>
        <fullName evidence="6">TetR/AcrR family transcriptional regulator</fullName>
    </submittedName>
</protein>
<dbReference type="SUPFAM" id="SSF46689">
    <property type="entry name" value="Homeodomain-like"/>
    <property type="match status" value="1"/>
</dbReference>
<dbReference type="PROSITE" id="PS50977">
    <property type="entry name" value="HTH_TETR_2"/>
    <property type="match status" value="1"/>
</dbReference>
<dbReference type="PROSITE" id="PS01081">
    <property type="entry name" value="HTH_TETR_1"/>
    <property type="match status" value="1"/>
</dbReference>
<comment type="caution">
    <text evidence="6">The sequence shown here is derived from an EMBL/GenBank/DDBJ whole genome shotgun (WGS) entry which is preliminary data.</text>
</comment>
<sequence length="210" mass="23543">MNTQTPPVDRHERRKLETRSRIENAAYLLFSENGIEATSIEMICEAADVARRTFYSHFPNKQAVIGELGISRLYSQAEPMLAMLMEGHATTRQQLDGMIEYIETRFAAYQEVDRQLMISAPARFTSDPQQQGKISSDAIGAFARMIAAGQEKGDARTECSPEILATMIVGTLTTMTTNWAIDPTYPIFSKLEEARLLFQLIVCVDSPEPE</sequence>
<evidence type="ECO:0000313" key="7">
    <source>
        <dbReference type="Proteomes" id="UP000321039"/>
    </source>
</evidence>
<accession>A0A5C9A7U4</accession>
<dbReference type="InterPro" id="IPR009057">
    <property type="entry name" value="Homeodomain-like_sf"/>
</dbReference>
<feature type="domain" description="HTH tetR-type" evidence="5">
    <location>
        <begin position="16"/>
        <end position="76"/>
    </location>
</feature>
<dbReference type="AlphaFoldDB" id="A0A5C9A7U4"/>
<dbReference type="InterPro" id="IPR050109">
    <property type="entry name" value="HTH-type_TetR-like_transc_reg"/>
</dbReference>
<keyword evidence="7" id="KW-1185">Reference proteome</keyword>
<feature type="DNA-binding region" description="H-T-H motif" evidence="4">
    <location>
        <begin position="39"/>
        <end position="58"/>
    </location>
</feature>
<dbReference type="Pfam" id="PF00440">
    <property type="entry name" value="TetR_N"/>
    <property type="match status" value="1"/>
</dbReference>
<dbReference type="InterPro" id="IPR001647">
    <property type="entry name" value="HTH_TetR"/>
</dbReference>
<dbReference type="EMBL" id="VRZA01000001">
    <property type="protein sequence ID" value="TXS96102.1"/>
    <property type="molecule type" value="Genomic_DNA"/>
</dbReference>
<organism evidence="6 7">
    <name type="scientific">Parahaliea maris</name>
    <dbReference type="NCBI Taxonomy" id="2716870"/>
    <lineage>
        <taxon>Bacteria</taxon>
        <taxon>Pseudomonadati</taxon>
        <taxon>Pseudomonadota</taxon>
        <taxon>Gammaproteobacteria</taxon>
        <taxon>Cellvibrionales</taxon>
        <taxon>Halieaceae</taxon>
        <taxon>Parahaliea</taxon>
    </lineage>
</organism>
<reference evidence="6 7" key="1">
    <citation type="submission" date="2019-08" db="EMBL/GenBank/DDBJ databases">
        <title>Parahaliea maris sp. nov., isolated from the surface seawater.</title>
        <authorList>
            <person name="Liu Y."/>
        </authorList>
    </citation>
    <scope>NUCLEOTIDE SEQUENCE [LARGE SCALE GENOMIC DNA]</scope>
    <source>
        <strain evidence="6 7">HSLHS9</strain>
    </source>
</reference>
<dbReference type="PANTHER" id="PTHR30055:SF238">
    <property type="entry name" value="MYCOFACTOCIN BIOSYNTHESIS TRANSCRIPTIONAL REGULATOR MFTR-RELATED"/>
    <property type="match status" value="1"/>
</dbReference>
<evidence type="ECO:0000256" key="3">
    <source>
        <dbReference type="ARBA" id="ARBA00023163"/>
    </source>
</evidence>
<proteinExistence type="predicted"/>
<keyword evidence="2 4" id="KW-0238">DNA-binding</keyword>
<keyword evidence="3" id="KW-0804">Transcription</keyword>
<dbReference type="InterPro" id="IPR036271">
    <property type="entry name" value="Tet_transcr_reg_TetR-rel_C_sf"/>
</dbReference>
<gene>
    <name evidence="6" type="ORF">FV139_00955</name>
</gene>
<evidence type="ECO:0000259" key="5">
    <source>
        <dbReference type="PROSITE" id="PS50977"/>
    </source>
</evidence>
<evidence type="ECO:0000313" key="6">
    <source>
        <dbReference type="EMBL" id="TXS96102.1"/>
    </source>
</evidence>
<dbReference type="GO" id="GO:0000976">
    <property type="term" value="F:transcription cis-regulatory region binding"/>
    <property type="evidence" value="ECO:0007669"/>
    <property type="project" value="TreeGrafter"/>
</dbReference>